<comment type="caution">
    <text evidence="2">The sequence shown here is derived from an EMBL/GenBank/DDBJ whole genome shotgun (WGS) entry which is preliminary data.</text>
</comment>
<sequence length="72" mass="8035">MITLHLTHDMESDGVYGDSINRMPLTGKSPSAVFASIHGEEGSLLDTIHGHSKAGRNHNKHNRRESFFQYLS</sequence>
<protein>
    <submittedName>
        <fullName evidence="2">Uncharacterized protein</fullName>
    </submittedName>
</protein>
<feature type="region of interest" description="Disordered" evidence="1">
    <location>
        <begin position="51"/>
        <end position="72"/>
    </location>
</feature>
<dbReference type="EMBL" id="VSSQ01001106">
    <property type="protein sequence ID" value="MPM05165.1"/>
    <property type="molecule type" value="Genomic_DNA"/>
</dbReference>
<evidence type="ECO:0000313" key="2">
    <source>
        <dbReference type="EMBL" id="MPM05165.1"/>
    </source>
</evidence>
<dbReference type="AlphaFoldDB" id="A0A644WMN1"/>
<reference evidence="2" key="1">
    <citation type="submission" date="2019-08" db="EMBL/GenBank/DDBJ databases">
        <authorList>
            <person name="Kucharzyk K."/>
            <person name="Murdoch R.W."/>
            <person name="Higgins S."/>
            <person name="Loffler F."/>
        </authorList>
    </citation>
    <scope>NUCLEOTIDE SEQUENCE</scope>
</reference>
<gene>
    <name evidence="2" type="ORF">SDC9_51452</name>
</gene>
<evidence type="ECO:0000256" key="1">
    <source>
        <dbReference type="SAM" id="MobiDB-lite"/>
    </source>
</evidence>
<feature type="compositionally biased region" description="Basic residues" evidence="1">
    <location>
        <begin position="51"/>
        <end position="63"/>
    </location>
</feature>
<name>A0A644WMN1_9ZZZZ</name>
<organism evidence="2">
    <name type="scientific">bioreactor metagenome</name>
    <dbReference type="NCBI Taxonomy" id="1076179"/>
    <lineage>
        <taxon>unclassified sequences</taxon>
        <taxon>metagenomes</taxon>
        <taxon>ecological metagenomes</taxon>
    </lineage>
</organism>
<accession>A0A644WMN1</accession>
<proteinExistence type="predicted"/>